<keyword evidence="3" id="KW-1185">Reference proteome</keyword>
<organism evidence="2 3">
    <name type="scientific">Peltaster fructicola</name>
    <dbReference type="NCBI Taxonomy" id="286661"/>
    <lineage>
        <taxon>Eukaryota</taxon>
        <taxon>Fungi</taxon>
        <taxon>Dikarya</taxon>
        <taxon>Ascomycota</taxon>
        <taxon>Pezizomycotina</taxon>
        <taxon>Dothideomycetes</taxon>
        <taxon>Dothideomycetes incertae sedis</taxon>
        <taxon>Peltaster</taxon>
    </lineage>
</organism>
<proteinExistence type="predicted"/>
<name>A0A6H0XSN0_9PEZI</name>
<dbReference type="Gene3D" id="3.40.630.30">
    <property type="match status" value="1"/>
</dbReference>
<evidence type="ECO:0000259" key="1">
    <source>
        <dbReference type="Pfam" id="PF00583"/>
    </source>
</evidence>
<dbReference type="InterPro" id="IPR000182">
    <property type="entry name" value="GNAT_dom"/>
</dbReference>
<dbReference type="InterPro" id="IPR053144">
    <property type="entry name" value="Acetyltransferase_Butenolide"/>
</dbReference>
<evidence type="ECO:0000313" key="3">
    <source>
        <dbReference type="Proteomes" id="UP000503462"/>
    </source>
</evidence>
<dbReference type="OrthoDB" id="10039976at2759"/>
<feature type="domain" description="N-acetyltransferase" evidence="1">
    <location>
        <begin position="76"/>
        <end position="155"/>
    </location>
</feature>
<reference evidence="2 3" key="1">
    <citation type="journal article" date="2016" name="Sci. Rep.">
        <title>Peltaster fructicola genome reveals evolution from an invasive phytopathogen to an ectophytic parasite.</title>
        <authorList>
            <person name="Xu C."/>
            <person name="Chen H."/>
            <person name="Gleason M.L."/>
            <person name="Xu J.R."/>
            <person name="Liu H."/>
            <person name="Zhang R."/>
            <person name="Sun G."/>
        </authorList>
    </citation>
    <scope>NUCLEOTIDE SEQUENCE [LARGE SCALE GENOMIC DNA]</scope>
    <source>
        <strain evidence="2 3">LNHT1506</strain>
    </source>
</reference>
<dbReference type="EMBL" id="CP051140">
    <property type="protein sequence ID" value="QIW97685.1"/>
    <property type="molecule type" value="Genomic_DNA"/>
</dbReference>
<dbReference type="CDD" id="cd04301">
    <property type="entry name" value="NAT_SF"/>
    <property type="match status" value="1"/>
</dbReference>
<dbReference type="Pfam" id="PF00583">
    <property type="entry name" value="Acetyltransf_1"/>
    <property type="match status" value="1"/>
</dbReference>
<dbReference type="SUPFAM" id="SSF55729">
    <property type="entry name" value="Acyl-CoA N-acyltransferases (Nat)"/>
    <property type="match status" value="1"/>
</dbReference>
<dbReference type="AlphaFoldDB" id="A0A6H0XSN0"/>
<dbReference type="PANTHER" id="PTHR43233">
    <property type="entry name" value="FAMILY N-ACETYLTRANSFERASE, PUTATIVE (AFU_ORTHOLOGUE AFUA_6G03350)-RELATED"/>
    <property type="match status" value="1"/>
</dbReference>
<gene>
    <name evidence="2" type="ORF">AMS68_003203</name>
</gene>
<dbReference type="Proteomes" id="UP000503462">
    <property type="component" value="Chromosome 2"/>
</dbReference>
<protein>
    <recommendedName>
        <fullName evidence="1">N-acetyltransferase domain-containing protein</fullName>
    </recommendedName>
</protein>
<dbReference type="PANTHER" id="PTHR43233:SF1">
    <property type="entry name" value="FAMILY N-ACETYLTRANSFERASE, PUTATIVE (AFU_ORTHOLOGUE AFUA_6G03350)-RELATED"/>
    <property type="match status" value="1"/>
</dbReference>
<dbReference type="InterPro" id="IPR016181">
    <property type="entry name" value="Acyl_CoA_acyltransferase"/>
</dbReference>
<evidence type="ECO:0000313" key="2">
    <source>
        <dbReference type="EMBL" id="QIW97685.1"/>
    </source>
</evidence>
<dbReference type="GO" id="GO:0016747">
    <property type="term" value="F:acyltransferase activity, transferring groups other than amino-acyl groups"/>
    <property type="evidence" value="ECO:0007669"/>
    <property type="project" value="InterPro"/>
</dbReference>
<accession>A0A6H0XSN0</accession>
<sequence length="175" mass="19761">MSTPDVPDLSALQWTREVHDSKAMISTSRHLIDEHFVNMGFASDDMPWAKALSTAQLKKMLDNSLTFGLYEECAAASDTGTTWRQIGMARLIADHITFAYLTDVYILPEFRRFGHARWLMACCREVFEAMPAIRRGFLVTSLPYGAEFYKETLGFHNVTEDAGHLIALTGTFKKS</sequence>